<evidence type="ECO:0000259" key="7">
    <source>
        <dbReference type="PROSITE" id="PS50863"/>
    </source>
</evidence>
<accession>A0A1J3H878</accession>
<organism evidence="8">
    <name type="scientific">Noccaea caerulescens</name>
    <name type="common">Alpine penny-cress</name>
    <name type="synonym">Thlaspi caerulescens</name>
    <dbReference type="NCBI Taxonomy" id="107243"/>
    <lineage>
        <taxon>Eukaryota</taxon>
        <taxon>Viridiplantae</taxon>
        <taxon>Streptophyta</taxon>
        <taxon>Embryophyta</taxon>
        <taxon>Tracheophyta</taxon>
        <taxon>Spermatophyta</taxon>
        <taxon>Magnoliopsida</taxon>
        <taxon>eudicotyledons</taxon>
        <taxon>Gunneridae</taxon>
        <taxon>Pentapetalae</taxon>
        <taxon>rosids</taxon>
        <taxon>malvids</taxon>
        <taxon>Brassicales</taxon>
        <taxon>Brassicaceae</taxon>
        <taxon>Coluteocarpeae</taxon>
        <taxon>Noccaea</taxon>
    </lineage>
</organism>
<name>A0A1J3H878_NOCCA</name>
<feature type="region of interest" description="Disordered" evidence="6">
    <location>
        <begin position="19"/>
        <end position="49"/>
    </location>
</feature>
<keyword evidence="4" id="KW-0804">Transcription</keyword>
<keyword evidence="3" id="KW-0238">DNA-binding</keyword>
<protein>
    <submittedName>
        <fullName evidence="8">B3 domain-containing protein REM13</fullName>
    </submittedName>
</protein>
<dbReference type="InterPro" id="IPR003340">
    <property type="entry name" value="B3_DNA-bd"/>
</dbReference>
<feature type="compositionally biased region" description="Basic and acidic residues" evidence="6">
    <location>
        <begin position="34"/>
        <end position="49"/>
    </location>
</feature>
<keyword evidence="5" id="KW-0539">Nucleus</keyword>
<dbReference type="PANTHER" id="PTHR31674:SF41">
    <property type="entry name" value="B3 DOMAIN-CONTAINING PROTEIN REM-LIKE 1-RELATED"/>
    <property type="match status" value="1"/>
</dbReference>
<gene>
    <name evidence="8" type="ORF">LE_TR19251_c1_g1_i1_g.61639</name>
</gene>
<dbReference type="InterPro" id="IPR039218">
    <property type="entry name" value="REM_fam"/>
</dbReference>
<evidence type="ECO:0000256" key="3">
    <source>
        <dbReference type="ARBA" id="ARBA00023125"/>
    </source>
</evidence>
<evidence type="ECO:0000256" key="2">
    <source>
        <dbReference type="ARBA" id="ARBA00023015"/>
    </source>
</evidence>
<dbReference type="GO" id="GO:0005634">
    <property type="term" value="C:nucleus"/>
    <property type="evidence" value="ECO:0007669"/>
    <property type="project" value="UniProtKB-SubCell"/>
</dbReference>
<dbReference type="SMART" id="SM01019">
    <property type="entry name" value="B3"/>
    <property type="match status" value="1"/>
</dbReference>
<dbReference type="Pfam" id="PF02362">
    <property type="entry name" value="B3"/>
    <property type="match status" value="1"/>
</dbReference>
<evidence type="ECO:0000256" key="1">
    <source>
        <dbReference type="ARBA" id="ARBA00004123"/>
    </source>
</evidence>
<dbReference type="GO" id="GO:0003677">
    <property type="term" value="F:DNA binding"/>
    <property type="evidence" value="ECO:0007669"/>
    <property type="project" value="UniProtKB-KW"/>
</dbReference>
<sequence length="174" mass="19623">MIKLVETGEKPVLSLCASKSEKTPLECPEDSDDDSSRSQESGEEKSVSDECLEVEKKKKLSRFRASSSCSQDQFVRLTLTPDAVKTYKLFLPLSFTRAHGLNKPGKIALLGEDGVKQVVDLLQQNKKGIMRFGKGWRKFCEAHGVKIYESFVLELFWEDEVSPVLKFCRKVNSV</sequence>
<dbReference type="SUPFAM" id="SSF101936">
    <property type="entry name" value="DNA-binding pseudobarrel domain"/>
    <property type="match status" value="1"/>
</dbReference>
<evidence type="ECO:0000256" key="4">
    <source>
        <dbReference type="ARBA" id="ARBA00023163"/>
    </source>
</evidence>
<evidence type="ECO:0000256" key="5">
    <source>
        <dbReference type="ARBA" id="ARBA00023242"/>
    </source>
</evidence>
<proteinExistence type="predicted"/>
<comment type="subcellular location">
    <subcellularLocation>
        <location evidence="1">Nucleus</location>
    </subcellularLocation>
</comment>
<dbReference type="EMBL" id="GEVL01012822">
    <property type="protein sequence ID" value="JAU64519.1"/>
    <property type="molecule type" value="Transcribed_RNA"/>
</dbReference>
<dbReference type="InterPro" id="IPR015300">
    <property type="entry name" value="DNA-bd_pseudobarrel_sf"/>
</dbReference>
<dbReference type="AlphaFoldDB" id="A0A1J3H878"/>
<keyword evidence="2" id="KW-0805">Transcription regulation</keyword>
<evidence type="ECO:0000256" key="6">
    <source>
        <dbReference type="SAM" id="MobiDB-lite"/>
    </source>
</evidence>
<reference evidence="8" key="1">
    <citation type="submission" date="2016-07" db="EMBL/GenBank/DDBJ databases">
        <title>De novo transcriptome assembly of four accessions of the metal hyperaccumulator plant Noccaea caerulescens.</title>
        <authorList>
            <person name="Blande D."/>
            <person name="Halimaa P."/>
            <person name="Tervahauta A.I."/>
            <person name="Aarts M.G."/>
            <person name="Karenlampi S.O."/>
        </authorList>
    </citation>
    <scope>NUCLEOTIDE SEQUENCE</scope>
</reference>
<feature type="domain" description="TF-B3" evidence="7">
    <location>
        <begin position="74"/>
        <end position="171"/>
    </location>
</feature>
<dbReference type="CDD" id="cd10017">
    <property type="entry name" value="B3_DNA"/>
    <property type="match status" value="1"/>
</dbReference>
<dbReference type="Gene3D" id="2.40.330.10">
    <property type="entry name" value="DNA-binding pseudobarrel domain"/>
    <property type="match status" value="1"/>
</dbReference>
<dbReference type="PROSITE" id="PS50863">
    <property type="entry name" value="B3"/>
    <property type="match status" value="1"/>
</dbReference>
<evidence type="ECO:0000313" key="8">
    <source>
        <dbReference type="EMBL" id="JAU64519.1"/>
    </source>
</evidence>
<dbReference type="PANTHER" id="PTHR31674">
    <property type="entry name" value="B3 DOMAIN-CONTAINING PROTEIN REM-LIKE 3-RELATED"/>
    <property type="match status" value="1"/>
</dbReference>